<dbReference type="SUPFAM" id="SSF52833">
    <property type="entry name" value="Thioredoxin-like"/>
    <property type="match status" value="1"/>
</dbReference>
<gene>
    <name evidence="7" type="ORF">A3C06_04365</name>
</gene>
<dbReference type="Pfam" id="PF13462">
    <property type="entry name" value="Thioredoxin_4"/>
    <property type="match status" value="1"/>
</dbReference>
<dbReference type="Gene3D" id="3.40.30.10">
    <property type="entry name" value="Glutaredoxin"/>
    <property type="match status" value="1"/>
</dbReference>
<dbReference type="STRING" id="1802312.A3C06_04365"/>
<evidence type="ECO:0000256" key="4">
    <source>
        <dbReference type="ARBA" id="ARBA00023157"/>
    </source>
</evidence>
<sequence length="129" mass="14401">MRFVYRHFPLGQHAQARGAASAAEAAGRQGKFWEMYRLLFEGQSEWAGNPTAEKTFESYASQLNLNMEKYRADVTLSEVQDIIQTQYEGGIKANVNATPTFFLNGRKLQNPAGYEAFKQLIDAALATSS</sequence>
<evidence type="ECO:0000256" key="2">
    <source>
        <dbReference type="ARBA" id="ARBA00022729"/>
    </source>
</evidence>
<evidence type="ECO:0000256" key="5">
    <source>
        <dbReference type="ARBA" id="ARBA00023284"/>
    </source>
</evidence>
<name>A0A1G2MSY9_9BACT</name>
<keyword evidence="5" id="KW-0676">Redox-active center</keyword>
<dbReference type="Proteomes" id="UP000177565">
    <property type="component" value="Unassembled WGS sequence"/>
</dbReference>
<evidence type="ECO:0000259" key="6">
    <source>
        <dbReference type="Pfam" id="PF13462"/>
    </source>
</evidence>
<evidence type="ECO:0000256" key="3">
    <source>
        <dbReference type="ARBA" id="ARBA00023002"/>
    </source>
</evidence>
<dbReference type="EMBL" id="MHRQ01000013">
    <property type="protein sequence ID" value="OHA26973.1"/>
    <property type="molecule type" value="Genomic_DNA"/>
</dbReference>
<comment type="caution">
    <text evidence="7">The sequence shown here is derived from an EMBL/GenBank/DDBJ whole genome shotgun (WGS) entry which is preliminary data.</text>
</comment>
<organism evidence="7 8">
    <name type="scientific">Candidatus Taylorbacteria bacterium RIFCSPHIGHO2_02_FULL_46_13</name>
    <dbReference type="NCBI Taxonomy" id="1802312"/>
    <lineage>
        <taxon>Bacteria</taxon>
        <taxon>Candidatus Tayloriibacteriota</taxon>
    </lineage>
</organism>
<dbReference type="PANTHER" id="PTHR13887">
    <property type="entry name" value="GLUTATHIONE S-TRANSFERASE KAPPA"/>
    <property type="match status" value="1"/>
</dbReference>
<protein>
    <recommendedName>
        <fullName evidence="6">Thioredoxin-like fold domain-containing protein</fullName>
    </recommendedName>
</protein>
<dbReference type="InterPro" id="IPR036249">
    <property type="entry name" value="Thioredoxin-like_sf"/>
</dbReference>
<dbReference type="InterPro" id="IPR012336">
    <property type="entry name" value="Thioredoxin-like_fold"/>
</dbReference>
<evidence type="ECO:0000313" key="8">
    <source>
        <dbReference type="Proteomes" id="UP000177565"/>
    </source>
</evidence>
<dbReference type="AlphaFoldDB" id="A0A1G2MSY9"/>
<dbReference type="GO" id="GO:0016491">
    <property type="term" value="F:oxidoreductase activity"/>
    <property type="evidence" value="ECO:0007669"/>
    <property type="project" value="UniProtKB-KW"/>
</dbReference>
<keyword evidence="2" id="KW-0732">Signal</keyword>
<comment type="similarity">
    <text evidence="1">Belongs to the thioredoxin family. DsbA subfamily.</text>
</comment>
<keyword evidence="4" id="KW-1015">Disulfide bond</keyword>
<proteinExistence type="inferred from homology"/>
<evidence type="ECO:0000313" key="7">
    <source>
        <dbReference type="EMBL" id="OHA26973.1"/>
    </source>
</evidence>
<accession>A0A1G2MSY9</accession>
<dbReference type="PANTHER" id="PTHR13887:SF14">
    <property type="entry name" value="DISULFIDE BOND FORMATION PROTEIN D"/>
    <property type="match status" value="1"/>
</dbReference>
<keyword evidence="3" id="KW-0560">Oxidoreductase</keyword>
<feature type="domain" description="Thioredoxin-like fold" evidence="6">
    <location>
        <begin position="2"/>
        <end position="123"/>
    </location>
</feature>
<evidence type="ECO:0000256" key="1">
    <source>
        <dbReference type="ARBA" id="ARBA00005791"/>
    </source>
</evidence>
<reference evidence="7 8" key="1">
    <citation type="journal article" date="2016" name="Nat. Commun.">
        <title>Thousands of microbial genomes shed light on interconnected biogeochemical processes in an aquifer system.</title>
        <authorList>
            <person name="Anantharaman K."/>
            <person name="Brown C.T."/>
            <person name="Hug L.A."/>
            <person name="Sharon I."/>
            <person name="Castelle C.J."/>
            <person name="Probst A.J."/>
            <person name="Thomas B.C."/>
            <person name="Singh A."/>
            <person name="Wilkins M.J."/>
            <person name="Karaoz U."/>
            <person name="Brodie E.L."/>
            <person name="Williams K.H."/>
            <person name="Hubbard S.S."/>
            <person name="Banfield J.F."/>
        </authorList>
    </citation>
    <scope>NUCLEOTIDE SEQUENCE [LARGE SCALE GENOMIC DNA]</scope>
</reference>